<proteinExistence type="predicted"/>
<organism evidence="1 2">
    <name type="scientific">Pontibacillus yanchengensis Y32</name>
    <dbReference type="NCBI Taxonomy" id="1385514"/>
    <lineage>
        <taxon>Bacteria</taxon>
        <taxon>Bacillati</taxon>
        <taxon>Bacillota</taxon>
        <taxon>Bacilli</taxon>
        <taxon>Bacillales</taxon>
        <taxon>Bacillaceae</taxon>
        <taxon>Pontibacillus</taxon>
    </lineage>
</organism>
<reference evidence="1 2" key="1">
    <citation type="journal article" date="2015" name="Stand. Genomic Sci.">
        <title>High quality draft genome sequence of the moderately halophilic bacterium Pontibacillus yanchengensis Y32(T) and comparison among Pontibacillus genomes.</title>
        <authorList>
            <person name="Huang J."/>
            <person name="Qiao Z.X."/>
            <person name="Tang J.W."/>
            <person name="Wang G."/>
        </authorList>
    </citation>
    <scope>NUCLEOTIDE SEQUENCE [LARGE SCALE GENOMIC DNA]</scope>
    <source>
        <strain evidence="1 2">Y32</strain>
    </source>
</reference>
<dbReference type="STRING" id="1385514.N782_20850"/>
<dbReference type="OrthoDB" id="2112405at2"/>
<name>A0A0A2T5V6_9BACI</name>
<sequence>MNLSILEHNEMVEIVYLAHNGTFTKRKIKISSWDEQYVFAYCFLRKQMRTFDKENILAAHPATLYH</sequence>
<comment type="caution">
    <text evidence="1">The sequence shown here is derived from an EMBL/GenBank/DDBJ whole genome shotgun (WGS) entry which is preliminary data.</text>
</comment>
<dbReference type="EMBL" id="AVBF01000078">
    <property type="protein sequence ID" value="KGP71192.1"/>
    <property type="molecule type" value="Genomic_DNA"/>
</dbReference>
<accession>A0A0A2T5V6</accession>
<evidence type="ECO:0008006" key="3">
    <source>
        <dbReference type="Google" id="ProtNLM"/>
    </source>
</evidence>
<evidence type="ECO:0000313" key="1">
    <source>
        <dbReference type="EMBL" id="KGP71192.1"/>
    </source>
</evidence>
<keyword evidence="2" id="KW-1185">Reference proteome</keyword>
<dbReference type="RefSeq" id="WP_036823630.1">
    <property type="nucleotide sequence ID" value="NZ_AVBF01000078.1"/>
</dbReference>
<dbReference type="AlphaFoldDB" id="A0A0A2T5V6"/>
<dbReference type="eggNOG" id="ENOG5030KRD">
    <property type="taxonomic scope" value="Bacteria"/>
</dbReference>
<evidence type="ECO:0000313" key="2">
    <source>
        <dbReference type="Proteomes" id="UP000030147"/>
    </source>
</evidence>
<dbReference type="Proteomes" id="UP000030147">
    <property type="component" value="Unassembled WGS sequence"/>
</dbReference>
<gene>
    <name evidence="1" type="ORF">N782_20850</name>
</gene>
<protein>
    <recommendedName>
        <fullName evidence="3">WYL domain-containing protein</fullName>
    </recommendedName>
</protein>